<feature type="domain" description="N-acetyltransferase" evidence="1">
    <location>
        <begin position="13"/>
        <end position="99"/>
    </location>
</feature>
<dbReference type="CDD" id="cd04301">
    <property type="entry name" value="NAT_SF"/>
    <property type="match status" value="1"/>
</dbReference>
<dbReference type="InterPro" id="IPR016181">
    <property type="entry name" value="Acyl_CoA_acyltransferase"/>
</dbReference>
<dbReference type="InterPro" id="IPR045057">
    <property type="entry name" value="Gcn5-rel_NAT"/>
</dbReference>
<dbReference type="RefSeq" id="WP_185063898.1">
    <property type="nucleotide sequence ID" value="NZ_BAABJP010000010.1"/>
</dbReference>
<dbReference type="Proteomes" id="UP001428817">
    <property type="component" value="Unassembled WGS sequence"/>
</dbReference>
<dbReference type="SUPFAM" id="SSF55729">
    <property type="entry name" value="Acyl-CoA N-acyltransferases (Nat)"/>
    <property type="match status" value="1"/>
</dbReference>
<protein>
    <submittedName>
        <fullName evidence="2">GNAT family N-acetyltransferase</fullName>
    </submittedName>
</protein>
<organism evidence="2 3">
    <name type="scientific">Pseudonocardia eucalypti</name>
    <dbReference type="NCBI Taxonomy" id="648755"/>
    <lineage>
        <taxon>Bacteria</taxon>
        <taxon>Bacillati</taxon>
        <taxon>Actinomycetota</taxon>
        <taxon>Actinomycetes</taxon>
        <taxon>Pseudonocardiales</taxon>
        <taxon>Pseudonocardiaceae</taxon>
        <taxon>Pseudonocardia</taxon>
    </lineage>
</organism>
<sequence>MNQAKQSGEVLVRDATERSRFEIAVDGALAGFSEYHTRPGRVVITHTEIGDEFQGQGLAGKLVRAALEQVKRRGEQITPLCPYVAGYIRKHPEYVSLVDERHRTQFE</sequence>
<dbReference type="PANTHER" id="PTHR31435:SF10">
    <property type="entry name" value="BSR4717 PROTEIN"/>
    <property type="match status" value="1"/>
</dbReference>
<evidence type="ECO:0000313" key="2">
    <source>
        <dbReference type="EMBL" id="GAA5155265.1"/>
    </source>
</evidence>
<dbReference type="EMBL" id="BAABJP010000010">
    <property type="protein sequence ID" value="GAA5155265.1"/>
    <property type="molecule type" value="Genomic_DNA"/>
</dbReference>
<name>A0ABP9Q0L3_9PSEU</name>
<dbReference type="InterPro" id="IPR031165">
    <property type="entry name" value="GNAT_YJDJ"/>
</dbReference>
<proteinExistence type="predicted"/>
<reference evidence="3" key="1">
    <citation type="journal article" date="2019" name="Int. J. Syst. Evol. Microbiol.">
        <title>The Global Catalogue of Microorganisms (GCM) 10K type strain sequencing project: providing services to taxonomists for standard genome sequencing and annotation.</title>
        <authorList>
            <consortium name="The Broad Institute Genomics Platform"/>
            <consortium name="The Broad Institute Genome Sequencing Center for Infectious Disease"/>
            <person name="Wu L."/>
            <person name="Ma J."/>
        </authorList>
    </citation>
    <scope>NUCLEOTIDE SEQUENCE [LARGE SCALE GENOMIC DNA]</scope>
    <source>
        <strain evidence="3">JCM 18303</strain>
    </source>
</reference>
<dbReference type="PANTHER" id="PTHR31435">
    <property type="entry name" value="PROTEIN NATD1"/>
    <property type="match status" value="1"/>
</dbReference>
<dbReference type="PROSITE" id="PS51729">
    <property type="entry name" value="GNAT_YJDJ"/>
    <property type="match status" value="1"/>
</dbReference>
<dbReference type="Gene3D" id="3.40.630.30">
    <property type="match status" value="1"/>
</dbReference>
<dbReference type="Pfam" id="PF14542">
    <property type="entry name" value="Acetyltransf_CG"/>
    <property type="match status" value="1"/>
</dbReference>
<comment type="caution">
    <text evidence="2">The sequence shown here is derived from an EMBL/GenBank/DDBJ whole genome shotgun (WGS) entry which is preliminary data.</text>
</comment>
<evidence type="ECO:0000313" key="3">
    <source>
        <dbReference type="Proteomes" id="UP001428817"/>
    </source>
</evidence>
<accession>A0ABP9Q0L3</accession>
<gene>
    <name evidence="2" type="ORF">GCM10023321_28260</name>
</gene>
<evidence type="ECO:0000259" key="1">
    <source>
        <dbReference type="PROSITE" id="PS51729"/>
    </source>
</evidence>
<keyword evidence="3" id="KW-1185">Reference proteome</keyword>